<evidence type="ECO:0000313" key="13">
    <source>
        <dbReference type="Proteomes" id="UP000285190"/>
    </source>
</evidence>
<dbReference type="InterPro" id="IPR050681">
    <property type="entry name" value="CDF/SLC30A"/>
</dbReference>
<keyword evidence="6 9" id="KW-1133">Transmembrane helix</keyword>
<comment type="similarity">
    <text evidence="2">Belongs to the cation diffusion facilitator (CDF) transporter (TC 2.A.4) family. SLC30A subfamily.</text>
</comment>
<dbReference type="InterPro" id="IPR027469">
    <property type="entry name" value="Cation_efflux_TMD_sf"/>
</dbReference>
<dbReference type="OrthoDB" id="9809646at2"/>
<sequence>MKSRPISSGHLHAHRAGDASYRHFIEGRSLGVLGWALALTLGFAIVELLAGLWSNSLALLSDAGHMATDAITLALALIAQIFAKRPPSATKSFGFGRAEALAAFVNAFAMLAMVCWIVFEAAQRFASPQAVQGEVVFVVALIGLMVNLIAAGILSRDKQSINTRAALVNVMGDLLGSIAALAAGAVIYLTGWLPIDPLLSVFVSLLILKTIISILRESYHILMEGVPPNIDYMQVGADLAMIDGVLSVHDLHVWDMSAGQPALIGHIEIRDLQQWPAVLDAIKSLLRDKYDIDHVTLQAELPPMVKE</sequence>
<feature type="transmembrane region" description="Helical" evidence="9">
    <location>
        <begin position="197"/>
        <end position="215"/>
    </location>
</feature>
<feature type="transmembrane region" description="Helical" evidence="9">
    <location>
        <begin position="131"/>
        <end position="154"/>
    </location>
</feature>
<evidence type="ECO:0000256" key="2">
    <source>
        <dbReference type="ARBA" id="ARBA00008873"/>
    </source>
</evidence>
<gene>
    <name evidence="12" type="ORF">D3870_10290</name>
</gene>
<dbReference type="EMBL" id="QYUN01000002">
    <property type="protein sequence ID" value="RJG07978.1"/>
    <property type="molecule type" value="Genomic_DNA"/>
</dbReference>
<dbReference type="NCBIfam" id="TIGR01297">
    <property type="entry name" value="CDF"/>
    <property type="match status" value="1"/>
</dbReference>
<reference evidence="12 13" key="1">
    <citation type="submission" date="2018-09" db="EMBL/GenBank/DDBJ databases">
        <authorList>
            <person name="Zhu H."/>
        </authorList>
    </citation>
    <scope>NUCLEOTIDE SEQUENCE [LARGE SCALE GENOMIC DNA]</scope>
    <source>
        <strain evidence="12 13">K2R10-39</strain>
    </source>
</reference>
<dbReference type="Pfam" id="PF01545">
    <property type="entry name" value="Cation_efflux"/>
    <property type="match status" value="1"/>
</dbReference>
<comment type="subcellular location">
    <subcellularLocation>
        <location evidence="1">Membrane</location>
        <topology evidence="1">Multi-pass membrane protein</topology>
    </subcellularLocation>
</comment>
<evidence type="ECO:0000259" key="10">
    <source>
        <dbReference type="Pfam" id="PF01545"/>
    </source>
</evidence>
<name>A0A418X681_9BURK</name>
<evidence type="ECO:0000256" key="3">
    <source>
        <dbReference type="ARBA" id="ARBA00022448"/>
    </source>
</evidence>
<dbReference type="AlphaFoldDB" id="A0A418X681"/>
<feature type="transmembrane region" description="Helical" evidence="9">
    <location>
        <begin position="32"/>
        <end position="53"/>
    </location>
</feature>
<keyword evidence="7" id="KW-0406">Ion transport</keyword>
<keyword evidence="13" id="KW-1185">Reference proteome</keyword>
<evidence type="ECO:0000256" key="8">
    <source>
        <dbReference type="ARBA" id="ARBA00023136"/>
    </source>
</evidence>
<dbReference type="SUPFAM" id="SSF160240">
    <property type="entry name" value="Cation efflux protein cytoplasmic domain-like"/>
    <property type="match status" value="1"/>
</dbReference>
<evidence type="ECO:0000256" key="1">
    <source>
        <dbReference type="ARBA" id="ARBA00004141"/>
    </source>
</evidence>
<keyword evidence="8 9" id="KW-0472">Membrane</keyword>
<dbReference type="GO" id="GO:0005385">
    <property type="term" value="F:zinc ion transmembrane transporter activity"/>
    <property type="evidence" value="ECO:0007669"/>
    <property type="project" value="TreeGrafter"/>
</dbReference>
<evidence type="ECO:0000256" key="4">
    <source>
        <dbReference type="ARBA" id="ARBA00022692"/>
    </source>
</evidence>
<proteinExistence type="inferred from homology"/>
<dbReference type="Gene3D" id="1.20.1510.10">
    <property type="entry name" value="Cation efflux protein transmembrane domain"/>
    <property type="match status" value="1"/>
</dbReference>
<dbReference type="InterPro" id="IPR027470">
    <property type="entry name" value="Cation_efflux_CTD"/>
</dbReference>
<comment type="caution">
    <text evidence="12">The sequence shown here is derived from an EMBL/GenBank/DDBJ whole genome shotgun (WGS) entry which is preliminary data.</text>
</comment>
<dbReference type="RefSeq" id="WP_119741935.1">
    <property type="nucleotide sequence ID" value="NZ_QYUN01000002.1"/>
</dbReference>
<protein>
    <submittedName>
        <fullName evidence="12">Cation transporter</fullName>
    </submittedName>
</protein>
<dbReference type="InterPro" id="IPR002524">
    <property type="entry name" value="Cation_efflux"/>
</dbReference>
<accession>A0A418X681</accession>
<feature type="transmembrane region" description="Helical" evidence="9">
    <location>
        <begin position="95"/>
        <end position="119"/>
    </location>
</feature>
<keyword evidence="4 9" id="KW-0812">Transmembrane</keyword>
<evidence type="ECO:0000256" key="6">
    <source>
        <dbReference type="ARBA" id="ARBA00022989"/>
    </source>
</evidence>
<dbReference type="InterPro" id="IPR058533">
    <property type="entry name" value="Cation_efflux_TM"/>
</dbReference>
<keyword evidence="5" id="KW-0864">Zinc transport</keyword>
<dbReference type="Pfam" id="PF16916">
    <property type="entry name" value="ZT_dimer"/>
    <property type="match status" value="1"/>
</dbReference>
<evidence type="ECO:0000313" key="12">
    <source>
        <dbReference type="EMBL" id="RJG07978.1"/>
    </source>
</evidence>
<dbReference type="Proteomes" id="UP000285190">
    <property type="component" value="Unassembled WGS sequence"/>
</dbReference>
<evidence type="ECO:0000259" key="11">
    <source>
        <dbReference type="Pfam" id="PF16916"/>
    </source>
</evidence>
<dbReference type="GO" id="GO:0005886">
    <property type="term" value="C:plasma membrane"/>
    <property type="evidence" value="ECO:0007669"/>
    <property type="project" value="TreeGrafter"/>
</dbReference>
<dbReference type="PANTHER" id="PTHR11562">
    <property type="entry name" value="CATION EFFLUX PROTEIN/ ZINC TRANSPORTER"/>
    <property type="match status" value="1"/>
</dbReference>
<organism evidence="12 13">
    <name type="scientific">Noviherbaspirillum cavernae</name>
    <dbReference type="NCBI Taxonomy" id="2320862"/>
    <lineage>
        <taxon>Bacteria</taxon>
        <taxon>Pseudomonadati</taxon>
        <taxon>Pseudomonadota</taxon>
        <taxon>Betaproteobacteria</taxon>
        <taxon>Burkholderiales</taxon>
        <taxon>Oxalobacteraceae</taxon>
        <taxon>Noviherbaspirillum</taxon>
    </lineage>
</organism>
<evidence type="ECO:0000256" key="7">
    <source>
        <dbReference type="ARBA" id="ARBA00023065"/>
    </source>
</evidence>
<dbReference type="SUPFAM" id="SSF161111">
    <property type="entry name" value="Cation efflux protein transmembrane domain-like"/>
    <property type="match status" value="1"/>
</dbReference>
<feature type="domain" description="Cation efflux protein cytoplasmic" evidence="11">
    <location>
        <begin position="227"/>
        <end position="300"/>
    </location>
</feature>
<dbReference type="InterPro" id="IPR036837">
    <property type="entry name" value="Cation_efflux_CTD_sf"/>
</dbReference>
<evidence type="ECO:0000256" key="5">
    <source>
        <dbReference type="ARBA" id="ARBA00022906"/>
    </source>
</evidence>
<feature type="domain" description="Cation efflux protein transmembrane" evidence="10">
    <location>
        <begin position="36"/>
        <end position="223"/>
    </location>
</feature>
<feature type="transmembrane region" description="Helical" evidence="9">
    <location>
        <begin position="65"/>
        <end position="83"/>
    </location>
</feature>
<keyword evidence="5" id="KW-0862">Zinc</keyword>
<keyword evidence="3" id="KW-0813">Transport</keyword>
<feature type="transmembrane region" description="Helical" evidence="9">
    <location>
        <begin position="166"/>
        <end position="191"/>
    </location>
</feature>
<dbReference type="PANTHER" id="PTHR11562:SF17">
    <property type="entry name" value="RE54080P-RELATED"/>
    <property type="match status" value="1"/>
</dbReference>
<evidence type="ECO:0000256" key="9">
    <source>
        <dbReference type="SAM" id="Phobius"/>
    </source>
</evidence>